<organism evidence="12 13">
    <name type="scientific">Gracilibacillus kekensis</name>
    <dbReference type="NCBI Taxonomy" id="1027249"/>
    <lineage>
        <taxon>Bacteria</taxon>
        <taxon>Bacillati</taxon>
        <taxon>Bacillota</taxon>
        <taxon>Bacilli</taxon>
        <taxon>Bacillales</taxon>
        <taxon>Bacillaceae</taxon>
        <taxon>Gracilibacillus</taxon>
    </lineage>
</organism>
<evidence type="ECO:0000256" key="6">
    <source>
        <dbReference type="ARBA" id="ARBA00022500"/>
    </source>
</evidence>
<keyword evidence="11" id="KW-0175">Coiled coil</keyword>
<dbReference type="GO" id="GO:0005886">
    <property type="term" value="C:plasma membrane"/>
    <property type="evidence" value="ECO:0007669"/>
    <property type="project" value="UniProtKB-SubCell"/>
</dbReference>
<proteinExistence type="inferred from homology"/>
<dbReference type="STRING" id="1027249.SAMN05216179_2178"/>
<dbReference type="NCBIfam" id="TIGR02473">
    <property type="entry name" value="flagell_FliJ"/>
    <property type="match status" value="1"/>
</dbReference>
<evidence type="ECO:0000256" key="4">
    <source>
        <dbReference type="ARBA" id="ARBA00022448"/>
    </source>
</evidence>
<keyword evidence="7" id="KW-1005">Bacterial flagellum biogenesis</keyword>
<dbReference type="InterPro" id="IPR053716">
    <property type="entry name" value="Flag_assembly_chemotaxis_eff"/>
</dbReference>
<dbReference type="Proteomes" id="UP000184184">
    <property type="component" value="Unassembled WGS sequence"/>
</dbReference>
<evidence type="ECO:0000313" key="13">
    <source>
        <dbReference type="Proteomes" id="UP000184184"/>
    </source>
</evidence>
<name>A0A1M7PGL0_9BACI</name>
<feature type="coiled-coil region" evidence="11">
    <location>
        <begin position="80"/>
        <end position="128"/>
    </location>
</feature>
<dbReference type="InterPro" id="IPR012823">
    <property type="entry name" value="Flagell_FliJ"/>
</dbReference>
<keyword evidence="13" id="KW-1185">Reference proteome</keyword>
<evidence type="ECO:0000256" key="8">
    <source>
        <dbReference type="ARBA" id="ARBA00022927"/>
    </source>
</evidence>
<evidence type="ECO:0000256" key="3">
    <source>
        <dbReference type="ARBA" id="ARBA00020392"/>
    </source>
</evidence>
<keyword evidence="6" id="KW-0145">Chemotaxis</keyword>
<dbReference type="GO" id="GO:0006935">
    <property type="term" value="P:chemotaxis"/>
    <property type="evidence" value="ECO:0007669"/>
    <property type="project" value="UniProtKB-KW"/>
</dbReference>
<gene>
    <name evidence="12" type="ORF">SAMN05216179_2178</name>
</gene>
<evidence type="ECO:0000256" key="9">
    <source>
        <dbReference type="ARBA" id="ARBA00023136"/>
    </source>
</evidence>
<keyword evidence="9" id="KW-0472">Membrane</keyword>
<dbReference type="AlphaFoldDB" id="A0A1M7PGL0"/>
<accession>A0A1M7PGL0</accession>
<dbReference type="GO" id="GO:0015031">
    <property type="term" value="P:protein transport"/>
    <property type="evidence" value="ECO:0007669"/>
    <property type="project" value="UniProtKB-KW"/>
</dbReference>
<dbReference type="GO" id="GO:0071973">
    <property type="term" value="P:bacterial-type flagellum-dependent cell motility"/>
    <property type="evidence" value="ECO:0007669"/>
    <property type="project" value="InterPro"/>
</dbReference>
<reference evidence="12 13" key="1">
    <citation type="submission" date="2016-11" db="EMBL/GenBank/DDBJ databases">
        <authorList>
            <person name="Jaros S."/>
            <person name="Januszkiewicz K."/>
            <person name="Wedrychowicz H."/>
        </authorList>
    </citation>
    <scope>NUCLEOTIDE SEQUENCE [LARGE SCALE GENOMIC DNA]</scope>
    <source>
        <strain evidence="12 13">CGMCC 1.10681</strain>
    </source>
</reference>
<dbReference type="Gene3D" id="1.10.287.1700">
    <property type="match status" value="1"/>
</dbReference>
<dbReference type="GO" id="GO:0044781">
    <property type="term" value="P:bacterial-type flagellum organization"/>
    <property type="evidence" value="ECO:0007669"/>
    <property type="project" value="UniProtKB-KW"/>
</dbReference>
<dbReference type="Pfam" id="PF02050">
    <property type="entry name" value="FliJ"/>
    <property type="match status" value="1"/>
</dbReference>
<evidence type="ECO:0000256" key="2">
    <source>
        <dbReference type="ARBA" id="ARBA00010004"/>
    </source>
</evidence>
<evidence type="ECO:0000256" key="10">
    <source>
        <dbReference type="ARBA" id="ARBA00023225"/>
    </source>
</evidence>
<evidence type="ECO:0000256" key="11">
    <source>
        <dbReference type="SAM" id="Coils"/>
    </source>
</evidence>
<evidence type="ECO:0000256" key="7">
    <source>
        <dbReference type="ARBA" id="ARBA00022795"/>
    </source>
</evidence>
<dbReference type="RefSeq" id="WP_073201879.1">
    <property type="nucleotide sequence ID" value="NZ_FRCZ01000004.1"/>
</dbReference>
<keyword evidence="8" id="KW-0653">Protein transport</keyword>
<dbReference type="EMBL" id="FRCZ01000004">
    <property type="protein sequence ID" value="SHN16204.1"/>
    <property type="molecule type" value="Genomic_DNA"/>
</dbReference>
<keyword evidence="12" id="KW-0969">Cilium</keyword>
<keyword evidence="4" id="KW-0813">Transport</keyword>
<keyword evidence="12" id="KW-0966">Cell projection</keyword>
<dbReference type="GO" id="GO:0009288">
    <property type="term" value="C:bacterial-type flagellum"/>
    <property type="evidence" value="ECO:0007669"/>
    <property type="project" value="InterPro"/>
</dbReference>
<comment type="subcellular location">
    <subcellularLocation>
        <location evidence="1">Cell membrane</location>
        <topology evidence="1">Peripheral membrane protein</topology>
        <orientation evidence="1">Cytoplasmic side</orientation>
    </subcellularLocation>
</comment>
<sequence>MKQLGGYEKIRLLKDNQKKEIQLMYQEAAGQFEQHATNLYDLLKKKEKIEESYKQSLADRSQVETLQSYHQYLDFLTPSILNTQQKVEKARNKMNELQDRVTEQYIEVKKIEKIIDKKQSEYNQFEKRKDLMFMDELSIRKYSESKDR</sequence>
<evidence type="ECO:0000256" key="1">
    <source>
        <dbReference type="ARBA" id="ARBA00004413"/>
    </source>
</evidence>
<comment type="similarity">
    <text evidence="2">Belongs to the FliJ family.</text>
</comment>
<dbReference type="OrthoDB" id="2968361at2"/>
<evidence type="ECO:0000256" key="5">
    <source>
        <dbReference type="ARBA" id="ARBA00022475"/>
    </source>
</evidence>
<keyword evidence="10" id="KW-1006">Bacterial flagellum protein export</keyword>
<keyword evidence="5" id="KW-1003">Cell membrane</keyword>
<keyword evidence="12" id="KW-0282">Flagellum</keyword>
<evidence type="ECO:0000313" key="12">
    <source>
        <dbReference type="EMBL" id="SHN16204.1"/>
    </source>
</evidence>
<protein>
    <recommendedName>
        <fullName evidence="3">Flagellar FliJ protein</fullName>
    </recommendedName>
</protein>